<dbReference type="Proteomes" id="UP000524246">
    <property type="component" value="Unassembled WGS sequence"/>
</dbReference>
<dbReference type="GO" id="GO:0003677">
    <property type="term" value="F:DNA binding"/>
    <property type="evidence" value="ECO:0007669"/>
    <property type="project" value="InterPro"/>
</dbReference>
<dbReference type="EMBL" id="JAAZON010000196">
    <property type="protein sequence ID" value="NMC62443.1"/>
    <property type="molecule type" value="Genomic_DNA"/>
</dbReference>
<evidence type="ECO:0008006" key="3">
    <source>
        <dbReference type="Google" id="ProtNLM"/>
    </source>
</evidence>
<reference evidence="1 2" key="1">
    <citation type="journal article" date="2020" name="Biotechnol. Biofuels">
        <title>New insights from the biogas microbiome by comprehensive genome-resolved metagenomics of nearly 1600 species originating from multiple anaerobic digesters.</title>
        <authorList>
            <person name="Campanaro S."/>
            <person name="Treu L."/>
            <person name="Rodriguez-R L.M."/>
            <person name="Kovalovszki A."/>
            <person name="Ziels R.M."/>
            <person name="Maus I."/>
            <person name="Zhu X."/>
            <person name="Kougias P.G."/>
            <person name="Basile A."/>
            <person name="Luo G."/>
            <person name="Schluter A."/>
            <person name="Konstantinidis K.T."/>
            <person name="Angelidaki I."/>
        </authorList>
    </citation>
    <scope>NUCLEOTIDE SEQUENCE [LARGE SCALE GENOMIC DNA]</scope>
    <source>
        <strain evidence="1">AS27yjCOA_65</strain>
    </source>
</reference>
<comment type="caution">
    <text evidence="1">The sequence shown here is derived from an EMBL/GenBank/DDBJ whole genome shotgun (WGS) entry which is preliminary data.</text>
</comment>
<evidence type="ECO:0000313" key="1">
    <source>
        <dbReference type="EMBL" id="NMC62443.1"/>
    </source>
</evidence>
<accession>A0A7X9IIW0</accession>
<dbReference type="GO" id="GO:0004803">
    <property type="term" value="F:transposase activity"/>
    <property type="evidence" value="ECO:0007669"/>
    <property type="project" value="InterPro"/>
</dbReference>
<dbReference type="SUPFAM" id="SSF143422">
    <property type="entry name" value="Transposase IS200-like"/>
    <property type="match status" value="1"/>
</dbReference>
<gene>
    <name evidence="1" type="ORF">GYA55_04675</name>
</gene>
<protein>
    <recommendedName>
        <fullName evidence="3">Transposase IS200-like domain-containing protein</fullName>
    </recommendedName>
</protein>
<dbReference type="GO" id="GO:0006313">
    <property type="term" value="P:DNA transposition"/>
    <property type="evidence" value="ECO:0007669"/>
    <property type="project" value="InterPro"/>
</dbReference>
<dbReference type="AlphaFoldDB" id="A0A7X9IIW0"/>
<dbReference type="InterPro" id="IPR036515">
    <property type="entry name" value="Transposase_17_sf"/>
</dbReference>
<proteinExistence type="predicted"/>
<dbReference type="Gene3D" id="3.30.70.1290">
    <property type="entry name" value="Transposase IS200-like"/>
    <property type="match status" value="1"/>
</dbReference>
<evidence type="ECO:0000313" key="2">
    <source>
        <dbReference type="Proteomes" id="UP000524246"/>
    </source>
</evidence>
<organism evidence="1 2">
    <name type="scientific">SAR324 cluster bacterium</name>
    <dbReference type="NCBI Taxonomy" id="2024889"/>
    <lineage>
        <taxon>Bacteria</taxon>
        <taxon>Deltaproteobacteria</taxon>
        <taxon>SAR324 cluster</taxon>
    </lineage>
</organism>
<sequence length="189" mass="21871">MARRRRYIRSKRMFELILGVKEGLPFATLLTVKLIIESSIARAQRDSKVILSDYLWMGNHVHMVLMSLCPESCTRFYQEVQKKITDLFKKLLGLRRLNIWEGDPVLAEILDLDVAISKIAYVYANPARANLVDKISQYPGVSSWSAFKDVRSDVDATVSKMVPWLRLPSIEKLPCRSLSERQDRFMYSK</sequence>
<name>A0A7X9IIW0_9DELT</name>